<dbReference type="CDD" id="cd01109">
    <property type="entry name" value="HTH_YyaN"/>
    <property type="match status" value="1"/>
</dbReference>
<evidence type="ECO:0000256" key="1">
    <source>
        <dbReference type="ARBA" id="ARBA00023125"/>
    </source>
</evidence>
<dbReference type="PANTHER" id="PTHR30204">
    <property type="entry name" value="REDOX-CYCLING DRUG-SENSING TRANSCRIPTIONAL ACTIVATOR SOXR"/>
    <property type="match status" value="1"/>
</dbReference>
<gene>
    <name evidence="3" type="ORF">FC70_GL001139</name>
</gene>
<dbReference type="GO" id="GO:0003677">
    <property type="term" value="F:DNA binding"/>
    <property type="evidence" value="ECO:0007669"/>
    <property type="project" value="UniProtKB-KW"/>
</dbReference>
<reference evidence="3 4" key="1">
    <citation type="journal article" date="2015" name="Genome Announc.">
        <title>Expanding the biotechnology potential of lactobacilli through comparative genomics of 213 strains and associated genera.</title>
        <authorList>
            <person name="Sun Z."/>
            <person name="Harris H.M."/>
            <person name="McCann A."/>
            <person name="Guo C."/>
            <person name="Argimon S."/>
            <person name="Zhang W."/>
            <person name="Yang X."/>
            <person name="Jeffery I.B."/>
            <person name="Cooney J.C."/>
            <person name="Kagawa T.F."/>
            <person name="Liu W."/>
            <person name="Song Y."/>
            <person name="Salvetti E."/>
            <person name="Wrobel A."/>
            <person name="Rasinkangas P."/>
            <person name="Parkhill J."/>
            <person name="Rea M.C."/>
            <person name="O'Sullivan O."/>
            <person name="Ritari J."/>
            <person name="Douillard F.P."/>
            <person name="Paul Ross R."/>
            <person name="Yang R."/>
            <person name="Briner A.E."/>
            <person name="Felis G.E."/>
            <person name="de Vos W.M."/>
            <person name="Barrangou R."/>
            <person name="Klaenhammer T.R."/>
            <person name="Caufield P.W."/>
            <person name="Cui Y."/>
            <person name="Zhang H."/>
            <person name="O'Toole P.W."/>
        </authorList>
    </citation>
    <scope>NUCLEOTIDE SEQUENCE [LARGE SCALE GENOMIC DNA]</scope>
    <source>
        <strain evidence="3 4">DSM 15707</strain>
    </source>
</reference>
<sequence>MNIKEAATKFDLTADTLRYYERIGVMPPVTRNQSGYRDYQVRDLNWIYLVKKLRDAGLTIESLIEFATLAQMDRTQDVQAAQKTILNDQLEVIDQKIQELNDTRKLLSFKIDTYDEHLALFADGKTMPDPLWKENL</sequence>
<dbReference type="OrthoDB" id="9811174at2"/>
<dbReference type="PATRIC" id="fig|1423778.4.peg.1173"/>
<dbReference type="KEGG" id="lol:LACOL_0166"/>
<evidence type="ECO:0000259" key="2">
    <source>
        <dbReference type="PROSITE" id="PS50937"/>
    </source>
</evidence>
<dbReference type="InterPro" id="IPR000551">
    <property type="entry name" value="MerR-type_HTH_dom"/>
</dbReference>
<evidence type="ECO:0000313" key="4">
    <source>
        <dbReference type="Proteomes" id="UP000051697"/>
    </source>
</evidence>
<dbReference type="GO" id="GO:0003700">
    <property type="term" value="F:DNA-binding transcription factor activity"/>
    <property type="evidence" value="ECO:0007669"/>
    <property type="project" value="InterPro"/>
</dbReference>
<proteinExistence type="predicted"/>
<dbReference type="PANTHER" id="PTHR30204:SF98">
    <property type="entry name" value="HTH-TYPE TRANSCRIPTIONAL REGULATOR ADHR"/>
    <property type="match status" value="1"/>
</dbReference>
<dbReference type="SMART" id="SM00422">
    <property type="entry name" value="HTH_MERR"/>
    <property type="match status" value="1"/>
</dbReference>
<evidence type="ECO:0000313" key="3">
    <source>
        <dbReference type="EMBL" id="KRL55538.1"/>
    </source>
</evidence>
<keyword evidence="4" id="KW-1185">Reference proteome</keyword>
<protein>
    <recommendedName>
        <fullName evidence="2">HTH merR-type domain-containing protein</fullName>
    </recommendedName>
</protein>
<name>A0A0R1RMY1_9LACO</name>
<organism evidence="3 4">
    <name type="scientific">Paucilactobacillus oligofermentans DSM 15707 = LMG 22743</name>
    <dbReference type="NCBI Taxonomy" id="1423778"/>
    <lineage>
        <taxon>Bacteria</taxon>
        <taxon>Bacillati</taxon>
        <taxon>Bacillota</taxon>
        <taxon>Bacilli</taxon>
        <taxon>Lactobacillales</taxon>
        <taxon>Lactobacillaceae</taxon>
        <taxon>Paucilactobacillus</taxon>
    </lineage>
</organism>
<keyword evidence="1" id="KW-0238">DNA-binding</keyword>
<feature type="domain" description="HTH merR-type" evidence="2">
    <location>
        <begin position="1"/>
        <end position="69"/>
    </location>
</feature>
<dbReference type="AlphaFoldDB" id="A0A0R1RMY1"/>
<dbReference type="Proteomes" id="UP000051697">
    <property type="component" value="Unassembled WGS sequence"/>
</dbReference>
<dbReference type="InterPro" id="IPR047057">
    <property type="entry name" value="MerR_fam"/>
</dbReference>
<dbReference type="RefSeq" id="WP_057890077.1">
    <property type="nucleotide sequence ID" value="NZ_AZFE01000031.1"/>
</dbReference>
<dbReference type="STRING" id="1423778.FC70_GL001139"/>
<dbReference type="EMBL" id="AZFE01000031">
    <property type="protein sequence ID" value="KRL55538.1"/>
    <property type="molecule type" value="Genomic_DNA"/>
</dbReference>
<dbReference type="Gene3D" id="1.10.1660.10">
    <property type="match status" value="1"/>
</dbReference>
<comment type="caution">
    <text evidence="3">The sequence shown here is derived from an EMBL/GenBank/DDBJ whole genome shotgun (WGS) entry which is preliminary data.</text>
</comment>
<dbReference type="Pfam" id="PF13411">
    <property type="entry name" value="MerR_1"/>
    <property type="match status" value="1"/>
</dbReference>
<dbReference type="SUPFAM" id="SSF46955">
    <property type="entry name" value="Putative DNA-binding domain"/>
    <property type="match status" value="1"/>
</dbReference>
<dbReference type="PROSITE" id="PS50937">
    <property type="entry name" value="HTH_MERR_2"/>
    <property type="match status" value="1"/>
</dbReference>
<dbReference type="InterPro" id="IPR009061">
    <property type="entry name" value="DNA-bd_dom_put_sf"/>
</dbReference>
<accession>A0A0R1RMY1</accession>